<feature type="transmembrane region" description="Helical" evidence="2">
    <location>
        <begin position="173"/>
        <end position="193"/>
    </location>
</feature>
<feature type="transmembrane region" description="Helical" evidence="2">
    <location>
        <begin position="69"/>
        <end position="90"/>
    </location>
</feature>
<dbReference type="InParanoid" id="W7XGH5"/>
<protein>
    <submittedName>
        <fullName evidence="4">PAS domain S-box protein</fullName>
    </submittedName>
</protein>
<gene>
    <name evidence="4" type="ORF">TTHERM_000823621</name>
</gene>
<evidence type="ECO:0000313" key="5">
    <source>
        <dbReference type="Proteomes" id="UP000009168"/>
    </source>
</evidence>
<dbReference type="InterPro" id="IPR000014">
    <property type="entry name" value="PAS"/>
</dbReference>
<feature type="region of interest" description="Disordered" evidence="1">
    <location>
        <begin position="1140"/>
        <end position="1170"/>
    </location>
</feature>
<evidence type="ECO:0000259" key="3">
    <source>
        <dbReference type="PROSITE" id="PS50112"/>
    </source>
</evidence>
<feature type="compositionally biased region" description="Low complexity" evidence="1">
    <location>
        <begin position="1145"/>
        <end position="1170"/>
    </location>
</feature>
<dbReference type="PANTHER" id="PTHR31600:SF2">
    <property type="entry name" value="GAMETE ENRICHED GENE 10 PROTEIN-RELATED"/>
    <property type="match status" value="1"/>
</dbReference>
<dbReference type="GeneID" id="24440811"/>
<name>W7XGH5_TETTS</name>
<feature type="transmembrane region" description="Helical" evidence="2">
    <location>
        <begin position="1481"/>
        <end position="1500"/>
    </location>
</feature>
<reference evidence="5" key="1">
    <citation type="journal article" date="2006" name="PLoS Biol.">
        <title>Macronuclear genome sequence of the ciliate Tetrahymena thermophila, a model eukaryote.</title>
        <authorList>
            <person name="Eisen J.A."/>
            <person name="Coyne R.S."/>
            <person name="Wu M."/>
            <person name="Wu D."/>
            <person name="Thiagarajan M."/>
            <person name="Wortman J.R."/>
            <person name="Badger J.H."/>
            <person name="Ren Q."/>
            <person name="Amedeo P."/>
            <person name="Jones K.M."/>
            <person name="Tallon L.J."/>
            <person name="Delcher A.L."/>
            <person name="Salzberg S.L."/>
            <person name="Silva J.C."/>
            <person name="Haas B.J."/>
            <person name="Majoros W.H."/>
            <person name="Farzad M."/>
            <person name="Carlton J.M."/>
            <person name="Smith R.K. Jr."/>
            <person name="Garg J."/>
            <person name="Pearlman R.E."/>
            <person name="Karrer K.M."/>
            <person name="Sun L."/>
            <person name="Manning G."/>
            <person name="Elde N.C."/>
            <person name="Turkewitz A.P."/>
            <person name="Asai D.J."/>
            <person name="Wilkes D.E."/>
            <person name="Wang Y."/>
            <person name="Cai H."/>
            <person name="Collins K."/>
            <person name="Stewart B.A."/>
            <person name="Lee S.R."/>
            <person name="Wilamowska K."/>
            <person name="Weinberg Z."/>
            <person name="Ruzzo W.L."/>
            <person name="Wloga D."/>
            <person name="Gaertig J."/>
            <person name="Frankel J."/>
            <person name="Tsao C.-C."/>
            <person name="Gorovsky M.A."/>
            <person name="Keeling P.J."/>
            <person name="Waller R.F."/>
            <person name="Patron N.J."/>
            <person name="Cherry J.M."/>
            <person name="Stover N.A."/>
            <person name="Krieger C.J."/>
            <person name="del Toro C."/>
            <person name="Ryder H.F."/>
            <person name="Williamson S.C."/>
            <person name="Barbeau R.A."/>
            <person name="Hamilton E.P."/>
            <person name="Orias E."/>
        </authorList>
    </citation>
    <scope>NUCLEOTIDE SEQUENCE [LARGE SCALE GENOMIC DNA]</scope>
    <source>
        <strain evidence="5">SB210</strain>
    </source>
</reference>
<dbReference type="InterPro" id="IPR035965">
    <property type="entry name" value="PAS-like_dom_sf"/>
</dbReference>
<evidence type="ECO:0000256" key="2">
    <source>
        <dbReference type="SAM" id="Phobius"/>
    </source>
</evidence>
<evidence type="ECO:0000256" key="1">
    <source>
        <dbReference type="SAM" id="MobiDB-lite"/>
    </source>
</evidence>
<dbReference type="PROSITE" id="PS50112">
    <property type="entry name" value="PAS"/>
    <property type="match status" value="1"/>
</dbReference>
<feature type="transmembrane region" description="Helical" evidence="2">
    <location>
        <begin position="29"/>
        <end position="49"/>
    </location>
</feature>
<feature type="transmembrane region" description="Helical" evidence="2">
    <location>
        <begin position="1199"/>
        <end position="1221"/>
    </location>
</feature>
<feature type="transmembrane region" description="Helical" evidence="2">
    <location>
        <begin position="273"/>
        <end position="292"/>
    </location>
</feature>
<dbReference type="SUPFAM" id="SSF55785">
    <property type="entry name" value="PYP-like sensor domain (PAS domain)"/>
    <property type="match status" value="1"/>
</dbReference>
<feature type="transmembrane region" description="Helical" evidence="2">
    <location>
        <begin position="298"/>
        <end position="317"/>
    </location>
</feature>
<sequence>MLKNLKKEIYLYYISDFGRQQYAYLRGQLLSLLLIVICNVQSTSIQLTSNLLDKIASENINESNDSQSVYVFASIAHYFRIYPLIGAIFGQYSEKKILFAFIIIAAIFNSLILLSQIFRFFLFKYKLTNNNFAKLFDIINSFILKVYVFVFYFPFNTACFQAIFSSDSSLTEIIFSIITLLMTLLISFVQNWHDFSFSFVLDDYMASTDTHSKQLELILNIILVIAFSASKYINQNVIAALHITFVSTKISLQIIELVYYDNLIIQTHLQFKFIHAFNAIIFCLSFNFPHMFNGTQLLVSILLTLPFSYIMAKYLLFHRISDLALRKKNYTTLEQINLHIRTAFFMVKHLEMHDYTDLRRSVLYESIYQNHYYTCSRKDCFCEQLIREDGFSWEELQGFAYRDQFISQYFAQMYSDYLNKIKATKQQQIKEYNQTCFNYLTFLIEVVNVPTSALVEVVQISNIEKKTASIKDQMVYQQIYDHGEKIFYNFFNNPTIYNQKLQLNKVLEFDQLFLNTQQSLKQSLILLRGMLINLCKEHVDISKINEQVLKIKDLKEQIQQTIQKMYSYNPYSSRCQQLAEIFSKCLDLHNKKPQQYQKEAIYWNRKHQNMQTNIDKEVPIFSQEACVVYISLIQPIGIIKNASYSVQSMFGYTSQELLNKNCNVLIPDQLKLVHDKILNRFVTSGQMNGINAGQLQVFGINQNGFAIPVNLRIRLDQSQADDFGASAFFTYQNNQSSEFIVFSQQGNISNFTKKIYVDLFSGIISEAELNLCQRLDLFKILPILQNHFQQMSKGQTLTIEHNSILISPINEKGFKALCYQSNKPFNSIYDFLSLCKKLNNKDFKFHSVTFKAGKLQTSYKGFGLGYIQVDNLQLLKKKSEIKAHLKDISIQFDKIKQYLELDQDIQNLNNSTSLTNLQAAPQKTPIISSQNLKLDQNAVKNILSPKVVTNTKRQSFSTQTSRKSLFGIQKNLSPFDFGSCEDHAEALNQKEPTHNQFTFNHLLNTNRKLLNGQQDKCLNNHEMLTDQSVEYQANFISSPMSSRNYYQHNTLVESKLFQSNNEAIFEAEEQDDYQDNPADILENMFSTKSEVEETQQDNSFNYEVPQNQTKNFNKLDKYQKTQYKYQNKADLQSFSQNQIGKCSKNKNNTKNQSQQMNGLVNNDQNQSSSVNSTMSEFHTLKLTLLRAISRNHKNKALRFLYFTGFFKIIVLIILATFLYTYQYSTLNYINILNQNLVKGYEIMNEFVSIIAHTEYIKMYNKGIIQNTLQQSQLHAVLAEPLVIQQQFKDTVSDLENYDSETWYGQYIRSQQQQIIVFNQRNISSTMDLKMIFSFVSMAENLYMYSQQQTETSLRYIHYNQKDNIRIFQNMADLQKQEMDSEINTIKSFQVTQIIVLEIFTLLMAIQVIPIYYYIQYKKEQILKLFCTFQPNQLVERIEAIEYYASKEVLSNNQDQIFTVQDTHSMKKRTISSTNELQKMNIKMLSIVLIIFCFYSIYPIINYTISNKFIDEYSFTSNELSLIYSFRGKAPLILAFNFLRQTATYEQRPDIILQGLDEQIEITQNYISNTTNKIVQSLKDSSNQNLIYDQTLHRSIVETSMNQDICSPLQNYQKNYLDNQYQIDLSDCSTIQNGIWNKGYLLGLQSLINTLIDFQQLYKVSQTNDEFISSLQSYYKEYNGEQYIKVYQYIRIVPLLIGKFIIDETNQFFNLYSSYSLGIFSFIVIVASITFLILWNLYYRYLVNSFYDTRQIYNLFPYEFIYQNPYMYNYVKKEYSI</sequence>
<proteinExistence type="predicted"/>
<feature type="transmembrane region" description="Helical" evidence="2">
    <location>
        <begin position="142"/>
        <end position="164"/>
    </location>
</feature>
<feature type="transmembrane region" description="Helical" evidence="2">
    <location>
        <begin position="1393"/>
        <end position="1414"/>
    </location>
</feature>
<dbReference type="Proteomes" id="UP000009168">
    <property type="component" value="Unassembled WGS sequence"/>
</dbReference>
<feature type="transmembrane region" description="Helical" evidence="2">
    <location>
        <begin position="97"/>
        <end position="122"/>
    </location>
</feature>
<feature type="transmembrane region" description="Helical" evidence="2">
    <location>
        <begin position="1713"/>
        <end position="1737"/>
    </location>
</feature>
<keyword evidence="5" id="KW-1185">Reference proteome</keyword>
<dbReference type="KEGG" id="tet:TTHERM_000823621"/>
<evidence type="ECO:0000313" key="4">
    <source>
        <dbReference type="EMBL" id="EWS72004.1"/>
    </source>
</evidence>
<keyword evidence="2" id="KW-0472">Membrane</keyword>
<feature type="domain" description="PAS" evidence="3">
    <location>
        <begin position="637"/>
        <end position="685"/>
    </location>
</feature>
<organism evidence="4 5">
    <name type="scientific">Tetrahymena thermophila (strain SB210)</name>
    <dbReference type="NCBI Taxonomy" id="312017"/>
    <lineage>
        <taxon>Eukaryota</taxon>
        <taxon>Sar</taxon>
        <taxon>Alveolata</taxon>
        <taxon>Ciliophora</taxon>
        <taxon>Intramacronucleata</taxon>
        <taxon>Oligohymenophorea</taxon>
        <taxon>Hymenostomatida</taxon>
        <taxon>Tetrahymenina</taxon>
        <taxon>Tetrahymenidae</taxon>
        <taxon>Tetrahymena</taxon>
    </lineage>
</organism>
<accession>W7XGH5</accession>
<keyword evidence="2" id="KW-1133">Transmembrane helix</keyword>
<keyword evidence="2" id="KW-0812">Transmembrane</keyword>
<dbReference type="PANTHER" id="PTHR31600">
    <property type="entry name" value="TINY MACROCYSTS PROTEIN B-RELATED"/>
    <property type="match status" value="1"/>
</dbReference>
<dbReference type="Gene3D" id="3.30.450.20">
    <property type="entry name" value="PAS domain"/>
    <property type="match status" value="1"/>
</dbReference>
<dbReference type="RefSeq" id="XP_012655460.1">
    <property type="nucleotide sequence ID" value="XM_012800006.1"/>
</dbReference>
<feature type="transmembrane region" description="Helical" evidence="2">
    <location>
        <begin position="1685"/>
        <end position="1701"/>
    </location>
</feature>
<dbReference type="InterPro" id="IPR052994">
    <property type="entry name" value="Tiny_macrocysts_regulators"/>
</dbReference>
<dbReference type="EMBL" id="GG662466">
    <property type="protein sequence ID" value="EWS72004.1"/>
    <property type="molecule type" value="Genomic_DNA"/>
</dbReference>
<dbReference type="OrthoDB" id="303417at2759"/>